<dbReference type="RefSeq" id="XP_028139035.1">
    <property type="nucleotide sequence ID" value="XM_028283234.1"/>
</dbReference>
<dbReference type="Proteomes" id="UP001652700">
    <property type="component" value="Unplaced"/>
</dbReference>
<evidence type="ECO:0000313" key="2">
    <source>
        <dbReference type="Proteomes" id="UP001652700"/>
    </source>
</evidence>
<evidence type="ECO:0000313" key="1">
    <source>
        <dbReference type="EnsemblMetazoa" id="XP_050502763.1"/>
    </source>
</evidence>
<evidence type="ECO:0000313" key="3">
    <source>
        <dbReference type="RefSeq" id="XP_028139035.1"/>
    </source>
</evidence>
<reference evidence="1" key="2">
    <citation type="submission" date="2025-05" db="UniProtKB">
        <authorList>
            <consortium name="EnsemblMetazoa"/>
        </authorList>
    </citation>
    <scope>IDENTIFICATION</scope>
</reference>
<name>A0A6P7G354_DIAVI</name>
<dbReference type="Pfam" id="PF06399">
    <property type="entry name" value="GFRP"/>
    <property type="match status" value="1"/>
</dbReference>
<keyword evidence="2" id="KW-1185">Reference proteome</keyword>
<dbReference type="EnsemblMetazoa" id="XM_050646806.1">
    <property type="protein sequence ID" value="XP_050502763.1"/>
    <property type="gene ID" value="LOC126882031"/>
</dbReference>
<sequence>MATVRYEYVVVRGKFNEGRMSIVSIPDDSEAKMLKKQFSGHHLSTYKGMIRLTKQPGEVVNYLGRLGYKVISTTNTEGEVVWTMQKEI</sequence>
<dbReference type="Gene3D" id="3.30.1410.10">
    <property type="entry name" value="GTP cyclohydrolase I feedback regulatory protein GFRP"/>
    <property type="match status" value="1"/>
</dbReference>
<reference evidence="3" key="1">
    <citation type="submission" date="2025-04" db="UniProtKB">
        <authorList>
            <consortium name="RefSeq"/>
        </authorList>
    </citation>
    <scope>IDENTIFICATION</scope>
    <source>
        <tissue evidence="3">Whole insect</tissue>
    </source>
</reference>
<dbReference type="OrthoDB" id="6380740at2759"/>
<gene>
    <name evidence="3" type="primary">LOC114333370</name>
</gene>
<protein>
    <submittedName>
        <fullName evidence="3">Uncharacterized protein LOC114333370</fullName>
    </submittedName>
</protein>
<dbReference type="AlphaFoldDB" id="A0A6P7G354"/>
<dbReference type="InterPro" id="IPR036717">
    <property type="entry name" value="GFRP_sf"/>
</dbReference>
<dbReference type="InParanoid" id="A0A6P7G354"/>
<dbReference type="InterPro" id="IPR009112">
    <property type="entry name" value="GTP_CycHdrlase_I_reg"/>
</dbReference>
<accession>A0A6P7G354</accession>
<organism evidence="3">
    <name type="scientific">Diabrotica virgifera virgifera</name>
    <name type="common">western corn rootworm</name>
    <dbReference type="NCBI Taxonomy" id="50390"/>
    <lineage>
        <taxon>Eukaryota</taxon>
        <taxon>Metazoa</taxon>
        <taxon>Ecdysozoa</taxon>
        <taxon>Arthropoda</taxon>
        <taxon>Hexapoda</taxon>
        <taxon>Insecta</taxon>
        <taxon>Pterygota</taxon>
        <taxon>Neoptera</taxon>
        <taxon>Endopterygota</taxon>
        <taxon>Coleoptera</taxon>
        <taxon>Polyphaga</taxon>
        <taxon>Cucujiformia</taxon>
        <taxon>Chrysomeloidea</taxon>
        <taxon>Chrysomelidae</taxon>
        <taxon>Galerucinae</taxon>
        <taxon>Diabroticina</taxon>
        <taxon>Diabroticites</taxon>
        <taxon>Diabrotica</taxon>
    </lineage>
</organism>
<dbReference type="GO" id="GO:0009890">
    <property type="term" value="P:negative regulation of biosynthetic process"/>
    <property type="evidence" value="ECO:0007669"/>
    <property type="project" value="InterPro"/>
</dbReference>
<proteinExistence type="predicted"/>